<sequence>MKTTAYILAGALLFSGITSCDDSHKPDWSETAPVDVNVVSTSIANGATVSASTGSITVEYSTGIVLNPAVGITLSGGSIESVEVNDNKLTASFNLSKGKTYVFNIPSRAVAGIGTKTFAPETTVTFSTEGASMIIDSSLLTRSLTNPNATAEAQKVFNVLLDNYGTKQLSGAMGEVAWSTQFTDLIHSATGEYPAIIGFDYIHLASSPADWINYGDITPVKNAWEAGSIPTITWHWNVPKSQDDPSLGYDASSDAFNAANVLIDGTWENTVATADVEKVAGYLKLLQDAGIPVLWRPFHEAAGDYTWGSWFWWGNSGVETTKQLWSWLREKLTVEYGLNNLIWVWTVQTSDEGKPASMTKISEAYPGDDLVDIVGADLYVDPLTNQTSQFEILYNLVKGKKLVALTECGNLLDVESALADGALWSYFMGWYDLDDNGKPAFGEWNTNNEWKTVMDNPLVINRGDVTF</sequence>
<organism evidence="1 2">
    <name type="scientific">Lepagella muris</name>
    <dbReference type="NCBI Taxonomy" id="3032870"/>
    <lineage>
        <taxon>Bacteria</taxon>
        <taxon>Pseudomonadati</taxon>
        <taxon>Bacteroidota</taxon>
        <taxon>Bacteroidia</taxon>
        <taxon>Bacteroidales</taxon>
        <taxon>Muribaculaceae</taxon>
        <taxon>Lepagella</taxon>
    </lineage>
</organism>
<dbReference type="Proteomes" id="UP000306319">
    <property type="component" value="Unassembled WGS sequence"/>
</dbReference>
<evidence type="ECO:0000313" key="1">
    <source>
        <dbReference type="EMBL" id="TGY77704.1"/>
    </source>
</evidence>
<proteinExistence type="predicted"/>
<keyword evidence="2" id="KW-1185">Reference proteome</keyword>
<evidence type="ECO:0000313" key="2">
    <source>
        <dbReference type="Proteomes" id="UP000306319"/>
    </source>
</evidence>
<gene>
    <name evidence="1" type="ORF">E5331_13435</name>
</gene>
<comment type="caution">
    <text evidence="1">The sequence shown here is derived from an EMBL/GenBank/DDBJ whole genome shotgun (WGS) entry which is preliminary data.</text>
</comment>
<name>A0AC61RBV5_9BACT</name>
<dbReference type="EMBL" id="SRYB01000021">
    <property type="protein sequence ID" value="TGY77704.1"/>
    <property type="molecule type" value="Genomic_DNA"/>
</dbReference>
<protein>
    <submittedName>
        <fullName evidence="1">Uncharacterized protein</fullName>
    </submittedName>
</protein>
<accession>A0AC61RBV5</accession>
<reference evidence="1" key="1">
    <citation type="submission" date="2019-04" db="EMBL/GenBank/DDBJ databases">
        <title>Microbes associate with the intestines of laboratory mice.</title>
        <authorList>
            <person name="Navarre W."/>
            <person name="Wong E."/>
            <person name="Huang K."/>
            <person name="Tropini C."/>
            <person name="Ng K."/>
            <person name="Yu B."/>
        </authorList>
    </citation>
    <scope>NUCLEOTIDE SEQUENCE</scope>
    <source>
        <strain evidence="1">NM04_E33</strain>
    </source>
</reference>